<evidence type="ECO:0000256" key="1">
    <source>
        <dbReference type="SAM" id="Phobius"/>
    </source>
</evidence>
<protein>
    <submittedName>
        <fullName evidence="2">Uncharacterized protein</fullName>
    </submittedName>
</protein>
<dbReference type="EMBL" id="MN739974">
    <property type="protein sequence ID" value="QHT80732.1"/>
    <property type="molecule type" value="Genomic_DNA"/>
</dbReference>
<proteinExistence type="predicted"/>
<reference evidence="2" key="1">
    <citation type="journal article" date="2020" name="Nature">
        <title>Giant virus diversity and host interactions through global metagenomics.</title>
        <authorList>
            <person name="Schulz F."/>
            <person name="Roux S."/>
            <person name="Paez-Espino D."/>
            <person name="Jungbluth S."/>
            <person name="Walsh D.A."/>
            <person name="Denef V.J."/>
            <person name="McMahon K.D."/>
            <person name="Konstantinidis K.T."/>
            <person name="Eloe-Fadrosh E.A."/>
            <person name="Kyrpides N.C."/>
            <person name="Woyke T."/>
        </authorList>
    </citation>
    <scope>NUCLEOTIDE SEQUENCE</scope>
    <source>
        <strain evidence="2">GVMAG-M-3300023184-121</strain>
    </source>
</reference>
<feature type="transmembrane region" description="Helical" evidence="1">
    <location>
        <begin position="59"/>
        <end position="86"/>
    </location>
</feature>
<accession>A0A6C0HJE6</accession>
<evidence type="ECO:0000313" key="2">
    <source>
        <dbReference type="EMBL" id="QHT80732.1"/>
    </source>
</evidence>
<organism evidence="2">
    <name type="scientific">viral metagenome</name>
    <dbReference type="NCBI Taxonomy" id="1070528"/>
    <lineage>
        <taxon>unclassified sequences</taxon>
        <taxon>metagenomes</taxon>
        <taxon>organismal metagenomes</taxon>
    </lineage>
</organism>
<feature type="transmembrane region" description="Helical" evidence="1">
    <location>
        <begin position="20"/>
        <end position="39"/>
    </location>
</feature>
<keyword evidence="1" id="KW-0812">Transmembrane</keyword>
<name>A0A6C0HJE6_9ZZZZ</name>
<dbReference type="AlphaFoldDB" id="A0A6C0HJE6"/>
<keyword evidence="1" id="KW-0472">Membrane</keyword>
<keyword evidence="1" id="KW-1133">Transmembrane helix</keyword>
<sequence length="101" mass="11255">MRIRELPSFLSFQNSSDGALQALVLIGAVALLIHTGTVFETEYPRPLIDLYVHPWWRMLIVLLLIAAASWCPRVAVVVALVVFFYLSDMNTLIAPVTNLTA</sequence>